<evidence type="ECO:0000313" key="3">
    <source>
        <dbReference type="Proteomes" id="UP001260715"/>
    </source>
</evidence>
<feature type="domain" description="Wadjet protein JetD C-terminal" evidence="1">
    <location>
        <begin position="177"/>
        <end position="255"/>
    </location>
</feature>
<organism evidence="2 3">
    <name type="scientific">Herbaspirillum frisingense</name>
    <dbReference type="NCBI Taxonomy" id="92645"/>
    <lineage>
        <taxon>Bacteria</taxon>
        <taxon>Pseudomonadati</taxon>
        <taxon>Pseudomonadota</taxon>
        <taxon>Betaproteobacteria</taxon>
        <taxon>Burkholderiales</taxon>
        <taxon>Oxalobacteraceae</taxon>
        <taxon>Herbaspirillum</taxon>
    </lineage>
</organism>
<evidence type="ECO:0000313" key="2">
    <source>
        <dbReference type="EMBL" id="MDR6585644.1"/>
    </source>
</evidence>
<dbReference type="RefSeq" id="WP_310011522.1">
    <property type="nucleotide sequence ID" value="NZ_JAVDSJ010000005.1"/>
</dbReference>
<protein>
    <recommendedName>
        <fullName evidence="1">Wadjet protein JetD C-terminal domain-containing protein</fullName>
    </recommendedName>
</protein>
<dbReference type="Proteomes" id="UP001260715">
    <property type="component" value="Unassembled WGS sequence"/>
</dbReference>
<sequence length="333" mass="37846">MSESFLNQLRTSPRRRITLAELRQTWLGVHPEQVQHPERDALMLETLTAYAEQGHLTLPAANSFEKLGHPRMPKFVTLIAGDQRTLAIDWAALPWLPELGFWPLLTNSERQAAFAINEWMRRPKGKRMFVPLRERALEIFGDEKFLDLRVRNDALFAGRLPLTNLRAFLVSPPLPHRKADAPGRPVVIVENHHTYWSLGEWNVEAKRYATVIYGAGYAVSSTSRALEEVLREVQGTSVLYFGDLDPEGVAIPLRIQSAGAGEICPDVELYQLALVHGCKRGGVRRFFDDVRTLRRWLPSLASEVEAMWMEGQWIPQESIGTELLHERGDQLLA</sequence>
<name>A0ABU1PIF9_9BURK</name>
<keyword evidence="3" id="KW-1185">Reference proteome</keyword>
<reference evidence="2 3" key="1">
    <citation type="submission" date="2023-07" db="EMBL/GenBank/DDBJ databases">
        <title>Sorghum-associated microbial communities from plants grown in Nebraska, USA.</title>
        <authorList>
            <person name="Schachtman D."/>
        </authorList>
    </citation>
    <scope>NUCLEOTIDE SEQUENCE [LARGE SCALE GENOMIC DNA]</scope>
    <source>
        <strain evidence="2 3">596</strain>
    </source>
</reference>
<accession>A0ABU1PIF9</accession>
<dbReference type="InterPro" id="IPR036078">
    <property type="entry name" value="Spo11/TopoVI_A_sf"/>
</dbReference>
<evidence type="ECO:0000259" key="1">
    <source>
        <dbReference type="Pfam" id="PF09983"/>
    </source>
</evidence>
<dbReference type="SUPFAM" id="SSF56726">
    <property type="entry name" value="DNA topoisomerase IV, alpha subunit"/>
    <property type="match status" value="1"/>
</dbReference>
<comment type="caution">
    <text evidence="2">The sequence shown here is derived from an EMBL/GenBank/DDBJ whole genome shotgun (WGS) entry which is preliminary data.</text>
</comment>
<dbReference type="Pfam" id="PF09983">
    <property type="entry name" value="JetD_C"/>
    <property type="match status" value="1"/>
</dbReference>
<proteinExistence type="predicted"/>
<dbReference type="EMBL" id="JAVDSJ010000005">
    <property type="protein sequence ID" value="MDR6585644.1"/>
    <property type="molecule type" value="Genomic_DNA"/>
</dbReference>
<dbReference type="InterPro" id="IPR024534">
    <property type="entry name" value="JetD_C"/>
</dbReference>
<gene>
    <name evidence="2" type="ORF">J2W50_003862</name>
</gene>